<dbReference type="Proteomes" id="UP001652623">
    <property type="component" value="Chromosome 1"/>
</dbReference>
<dbReference type="InterPro" id="IPR058922">
    <property type="entry name" value="WHD_DRP"/>
</dbReference>
<dbReference type="InterPro" id="IPR055414">
    <property type="entry name" value="LRR_R13L4/SHOC2-like"/>
</dbReference>
<dbReference type="InterPro" id="IPR032675">
    <property type="entry name" value="LRR_dom_sf"/>
</dbReference>
<evidence type="ECO:0000259" key="4">
    <source>
        <dbReference type="Pfam" id="PF23559"/>
    </source>
</evidence>
<evidence type="ECO:0000313" key="7">
    <source>
        <dbReference type="RefSeq" id="XP_048325044.2"/>
    </source>
</evidence>
<gene>
    <name evidence="7" type="primary">LOC107422260</name>
</gene>
<proteinExistence type="predicted"/>
<evidence type="ECO:0000313" key="6">
    <source>
        <dbReference type="Proteomes" id="UP001652623"/>
    </source>
</evidence>
<keyword evidence="3" id="KW-0812">Transmembrane</keyword>
<keyword evidence="3" id="KW-0472">Membrane</keyword>
<dbReference type="PANTHER" id="PTHR23155:SF1076">
    <property type="entry name" value="LEUCINE-RICH REPEAT (LRR) FAMILY PROTEIN-RELATED"/>
    <property type="match status" value="1"/>
</dbReference>
<feature type="domain" description="Disease resistance protein winged helix" evidence="4">
    <location>
        <begin position="311"/>
        <end position="384"/>
    </location>
</feature>
<dbReference type="RefSeq" id="XP_048325044.2">
    <property type="nucleotide sequence ID" value="XM_048469087.2"/>
</dbReference>
<dbReference type="Pfam" id="PF23559">
    <property type="entry name" value="WHD_DRP"/>
    <property type="match status" value="1"/>
</dbReference>
<keyword evidence="6" id="KW-1185">Reference proteome</keyword>
<dbReference type="PANTHER" id="PTHR23155">
    <property type="entry name" value="DISEASE RESISTANCE PROTEIN RP"/>
    <property type="match status" value="1"/>
</dbReference>
<dbReference type="Gene3D" id="1.10.10.10">
    <property type="entry name" value="Winged helix-like DNA-binding domain superfamily/Winged helix DNA-binding domain"/>
    <property type="match status" value="1"/>
</dbReference>
<sequence>MNRGGSWSAERGLSFPTRTEEKTEQVKTIVLNIQNRFLSFPCLFVFFLLTFLNLLFVMSTASKRGCSSPSSSFESPYVSIELLSYLKPEQKTPFQVLREVVMPEFKRHLSNGKQFLPPPEETHNGNGNIITVSAADDAGSSVTEEDSGNYSNLHAVFDEIQRDVNYIYKACGKLERWEALVNSEIKGLVFQRLDDGFKERMNTSSSSLDNTVRTKFEVQLDKLLKVHKIISDLKNSICSQPELAPSADLESESFKSATSSMTRQGIVNFPVQLPVVNIGREIAEVSTFEEIQAIYNGLDVTLKLCLLCFSVFPENAIIKKKVLVHWWVGEGFIDFSSSITDQGGKTVEQIGYGYFKDLIAKRIIEPVYKKRRPGADSCKMNPLIRYAVINLAERAGFVDFDSDRNPTAKFTDSRRAFLVRTKERSSMEELTNNFNLKQENVQTLFNVSETNFGFRQDWFSKMKYVKVLQLGRWQSSVKHVIEAEDSGFLKGLKKMKQLRYLSLRGVSRITELPDSICKLRNLRILNLNGCRDLEKLPDGIGSLDKLTHLDMYECFLISRMPRGLALLSELQVLKGFVVGKKPSSGEDQDHCKLKDLAKLEKLKTLRIHMDKSSSLTDQVQELSCLEQFKKLRSLSISWSRIYGSSAPKRNIQRMITTIYSMRSVPRTLPSFSSPSLPVLLEKLDLHYFPESTMPEWLVPDRLKQLKKLYIRGGVLGDLGQECSTSPWSSVKVLRLKFLSKLQIEWREVQALFPNLVYLEKFKCPKLSFFPCDQNGVWEKAEDHTN</sequence>
<keyword evidence="3" id="KW-1133">Transmembrane helix</keyword>
<evidence type="ECO:0000256" key="1">
    <source>
        <dbReference type="ARBA" id="ARBA00022737"/>
    </source>
</evidence>
<dbReference type="Pfam" id="PF23598">
    <property type="entry name" value="LRR_14"/>
    <property type="match status" value="1"/>
</dbReference>
<evidence type="ECO:0000259" key="5">
    <source>
        <dbReference type="Pfam" id="PF23598"/>
    </source>
</evidence>
<accession>A0ABM3IBI1</accession>
<dbReference type="SUPFAM" id="SSF52047">
    <property type="entry name" value="RNI-like"/>
    <property type="match status" value="1"/>
</dbReference>
<keyword evidence="1" id="KW-0677">Repeat</keyword>
<feature type="domain" description="Disease resistance R13L4/SHOC-2-like LRR" evidence="5">
    <location>
        <begin position="459"/>
        <end position="684"/>
    </location>
</feature>
<name>A0ABM3IBI1_ZIZJJ</name>
<dbReference type="Gene3D" id="3.80.10.10">
    <property type="entry name" value="Ribonuclease Inhibitor"/>
    <property type="match status" value="2"/>
</dbReference>
<protein>
    <submittedName>
        <fullName evidence="7">Disease resistance RPP13-like protein 4 isoform X1</fullName>
    </submittedName>
</protein>
<keyword evidence="2" id="KW-0611">Plant defense</keyword>
<dbReference type="GeneID" id="107422260"/>
<feature type="transmembrane region" description="Helical" evidence="3">
    <location>
        <begin position="37"/>
        <end position="58"/>
    </location>
</feature>
<organism evidence="6 7">
    <name type="scientific">Ziziphus jujuba</name>
    <name type="common">Chinese jujube</name>
    <name type="synonym">Ziziphus sativa</name>
    <dbReference type="NCBI Taxonomy" id="326968"/>
    <lineage>
        <taxon>Eukaryota</taxon>
        <taxon>Viridiplantae</taxon>
        <taxon>Streptophyta</taxon>
        <taxon>Embryophyta</taxon>
        <taxon>Tracheophyta</taxon>
        <taxon>Spermatophyta</taxon>
        <taxon>Magnoliopsida</taxon>
        <taxon>eudicotyledons</taxon>
        <taxon>Gunneridae</taxon>
        <taxon>Pentapetalae</taxon>
        <taxon>rosids</taxon>
        <taxon>fabids</taxon>
        <taxon>Rosales</taxon>
        <taxon>Rhamnaceae</taxon>
        <taxon>Paliureae</taxon>
        <taxon>Ziziphus</taxon>
    </lineage>
</organism>
<evidence type="ECO:0000256" key="2">
    <source>
        <dbReference type="ARBA" id="ARBA00022821"/>
    </source>
</evidence>
<reference evidence="7" key="1">
    <citation type="submission" date="2025-08" db="UniProtKB">
        <authorList>
            <consortium name="RefSeq"/>
        </authorList>
    </citation>
    <scope>IDENTIFICATION</scope>
    <source>
        <tissue evidence="7">Seedling</tissue>
    </source>
</reference>
<evidence type="ECO:0000256" key="3">
    <source>
        <dbReference type="SAM" id="Phobius"/>
    </source>
</evidence>
<dbReference type="InterPro" id="IPR036388">
    <property type="entry name" value="WH-like_DNA-bd_sf"/>
</dbReference>
<dbReference type="InterPro" id="IPR044974">
    <property type="entry name" value="Disease_R_plants"/>
</dbReference>